<dbReference type="PANTHER" id="PTHR45348">
    <property type="entry name" value="HYPOTHETICAL OXIDOREDUCTASE (EUROFUNG)"/>
    <property type="match status" value="1"/>
</dbReference>
<comment type="caution">
    <text evidence="4">The sequence shown here is derived from an EMBL/GenBank/DDBJ whole genome shotgun (WGS) entry which is preliminary data.</text>
</comment>
<evidence type="ECO:0000313" key="5">
    <source>
        <dbReference type="Proteomes" id="UP001227192"/>
    </source>
</evidence>
<dbReference type="InterPro" id="IPR013154">
    <property type="entry name" value="ADH-like_N"/>
</dbReference>
<dbReference type="Gene3D" id="3.90.180.10">
    <property type="entry name" value="Medium-chain alcohol dehydrogenases, catalytic domain"/>
    <property type="match status" value="1"/>
</dbReference>
<dbReference type="InterPro" id="IPR011032">
    <property type="entry name" value="GroES-like_sf"/>
</dbReference>
<organism evidence="4 5">
    <name type="scientific">Penicillium thymicola</name>
    <dbReference type="NCBI Taxonomy" id="293382"/>
    <lineage>
        <taxon>Eukaryota</taxon>
        <taxon>Fungi</taxon>
        <taxon>Dikarya</taxon>
        <taxon>Ascomycota</taxon>
        <taxon>Pezizomycotina</taxon>
        <taxon>Eurotiomycetes</taxon>
        <taxon>Eurotiomycetidae</taxon>
        <taxon>Eurotiales</taxon>
        <taxon>Aspergillaceae</taxon>
        <taxon>Penicillium</taxon>
    </lineage>
</organism>
<dbReference type="GO" id="GO:0016651">
    <property type="term" value="F:oxidoreductase activity, acting on NAD(P)H"/>
    <property type="evidence" value="ECO:0007669"/>
    <property type="project" value="InterPro"/>
</dbReference>
<evidence type="ECO:0000259" key="3">
    <source>
        <dbReference type="Pfam" id="PF08240"/>
    </source>
</evidence>
<protein>
    <recommendedName>
        <fullName evidence="3">Alcohol dehydrogenase-like N-terminal domain-containing protein</fullName>
    </recommendedName>
</protein>
<name>A0AAI9X9R0_PENTH</name>
<dbReference type="PANTHER" id="PTHR45348:SF5">
    <property type="entry name" value="OXIDOREDUCTASE, PUTATIVE (AFU_ORTHOLOGUE AFUA_8G01420)-RELATED"/>
    <property type="match status" value="1"/>
</dbReference>
<dbReference type="AlphaFoldDB" id="A0AAI9X9R0"/>
<dbReference type="SUPFAM" id="SSF50129">
    <property type="entry name" value="GroES-like"/>
    <property type="match status" value="1"/>
</dbReference>
<comment type="similarity">
    <text evidence="1">Belongs to the zinc-containing alcohol dehydrogenase family.</text>
</comment>
<sequence>MKEAYINKDLNVEIRDVLMPTAGPGELLIRTVVSGTNPKDWKMPKLVGGDPTNHGDDIAGYIEAVGEGVTGFRLGDRVAAFHQMFTPHGSYAEYSVAAAKATFHLPDATSFEGMSLSFAYMMGSLLTINQRVQQSRLPA</sequence>
<gene>
    <name evidence="4" type="ORF">VN97_g3982</name>
</gene>
<reference evidence="4" key="1">
    <citation type="submission" date="2015-06" db="EMBL/GenBank/DDBJ databases">
        <authorList>
            <person name="Nguyen H."/>
        </authorList>
    </citation>
    <scope>NUCLEOTIDE SEQUENCE</scope>
    <source>
        <strain evidence="4">DAOM 180753</strain>
    </source>
</reference>
<evidence type="ECO:0000313" key="4">
    <source>
        <dbReference type="EMBL" id="KAJ9489281.1"/>
    </source>
</evidence>
<evidence type="ECO:0000256" key="2">
    <source>
        <dbReference type="ARBA" id="ARBA00023002"/>
    </source>
</evidence>
<dbReference type="InterPro" id="IPR047122">
    <property type="entry name" value="Trans-enoyl_RdTase-like"/>
</dbReference>
<dbReference type="Proteomes" id="UP001227192">
    <property type="component" value="Unassembled WGS sequence"/>
</dbReference>
<proteinExistence type="inferred from homology"/>
<dbReference type="Pfam" id="PF08240">
    <property type="entry name" value="ADH_N"/>
    <property type="match status" value="1"/>
</dbReference>
<evidence type="ECO:0000256" key="1">
    <source>
        <dbReference type="ARBA" id="ARBA00008072"/>
    </source>
</evidence>
<keyword evidence="5" id="KW-1185">Reference proteome</keyword>
<keyword evidence="2" id="KW-0560">Oxidoreductase</keyword>
<accession>A0AAI9X9R0</accession>
<feature type="domain" description="Alcohol dehydrogenase-like N-terminal" evidence="3">
    <location>
        <begin position="23"/>
        <end position="107"/>
    </location>
</feature>
<reference evidence="4" key="2">
    <citation type="journal article" date="2016" name="Fungal Biol.">
        <title>Ochratoxin A production by Penicillium thymicola.</title>
        <authorList>
            <person name="Nguyen H.D.T."/>
            <person name="McMullin D.R."/>
            <person name="Ponomareva E."/>
            <person name="Riley R."/>
            <person name="Pomraning K.R."/>
            <person name="Baker S.E."/>
            <person name="Seifert K.A."/>
        </authorList>
    </citation>
    <scope>NUCLEOTIDE SEQUENCE</scope>
    <source>
        <strain evidence="4">DAOM 180753</strain>
    </source>
</reference>
<dbReference type="EMBL" id="LACB01000089">
    <property type="protein sequence ID" value="KAJ9489281.1"/>
    <property type="molecule type" value="Genomic_DNA"/>
</dbReference>